<comment type="caution">
    <text evidence="1">The sequence shown here is derived from an EMBL/GenBank/DDBJ whole genome shotgun (WGS) entry which is preliminary data.</text>
</comment>
<reference evidence="2" key="1">
    <citation type="submission" date="2018-12" db="EMBL/GenBank/DDBJ databases">
        <title>Tengunoibacter tsumagoiensis gen. nov., sp. nov., Dictyobacter kobayashii sp. nov., D. alpinus sp. nov., and D. joshuensis sp. nov. and description of Dictyobacteraceae fam. nov. within the order Ktedonobacterales isolated from Tengu-no-mugimeshi.</title>
        <authorList>
            <person name="Wang C.M."/>
            <person name="Zheng Y."/>
            <person name="Sakai Y."/>
            <person name="Toyoda A."/>
            <person name="Minakuchi Y."/>
            <person name="Abe K."/>
            <person name="Yokota A."/>
            <person name="Yabe S."/>
        </authorList>
    </citation>
    <scope>NUCLEOTIDE SEQUENCE [LARGE SCALE GENOMIC DNA]</scope>
    <source>
        <strain evidence="2">Uno16</strain>
    </source>
</reference>
<protein>
    <submittedName>
        <fullName evidence="1">Uncharacterized protein</fullName>
    </submittedName>
</protein>
<evidence type="ECO:0000313" key="1">
    <source>
        <dbReference type="EMBL" id="GCE30501.1"/>
    </source>
</evidence>
<name>A0A402BGG7_9CHLR</name>
<dbReference type="AlphaFoldDB" id="A0A402BGG7"/>
<sequence length="74" mass="8676">MFSYNNQIVSWMYLRALMKEASERRTLAASSRRFSWKRGPRLMLRKTGILLMRIGGKLVYWGTPQYSDPVAEGF</sequence>
<organism evidence="1 2">
    <name type="scientific">Dictyobacter alpinus</name>
    <dbReference type="NCBI Taxonomy" id="2014873"/>
    <lineage>
        <taxon>Bacteria</taxon>
        <taxon>Bacillati</taxon>
        <taxon>Chloroflexota</taxon>
        <taxon>Ktedonobacteria</taxon>
        <taxon>Ktedonobacterales</taxon>
        <taxon>Dictyobacteraceae</taxon>
        <taxon>Dictyobacter</taxon>
    </lineage>
</organism>
<proteinExistence type="predicted"/>
<dbReference type="RefSeq" id="WP_126630583.1">
    <property type="nucleotide sequence ID" value="NZ_BIFT01000002.1"/>
</dbReference>
<evidence type="ECO:0000313" key="2">
    <source>
        <dbReference type="Proteomes" id="UP000287171"/>
    </source>
</evidence>
<accession>A0A402BGG7</accession>
<dbReference type="Proteomes" id="UP000287171">
    <property type="component" value="Unassembled WGS sequence"/>
</dbReference>
<gene>
    <name evidence="1" type="ORF">KDA_59850</name>
</gene>
<dbReference type="EMBL" id="BIFT01000002">
    <property type="protein sequence ID" value="GCE30501.1"/>
    <property type="molecule type" value="Genomic_DNA"/>
</dbReference>
<dbReference type="OrthoDB" id="9933110at2"/>
<keyword evidence="2" id="KW-1185">Reference proteome</keyword>